<evidence type="ECO:0000256" key="7">
    <source>
        <dbReference type="ARBA" id="ARBA00023125"/>
    </source>
</evidence>
<protein>
    <recommendedName>
        <fullName evidence="12">C2H2-type domain-containing protein</fullName>
    </recommendedName>
</protein>
<dbReference type="GO" id="GO:0008270">
    <property type="term" value="F:zinc ion binding"/>
    <property type="evidence" value="ECO:0007669"/>
    <property type="project" value="UniProtKB-KW"/>
</dbReference>
<comment type="subcellular location">
    <subcellularLocation>
        <location evidence="1">Nucleus</location>
    </subcellularLocation>
</comment>
<evidence type="ECO:0000256" key="9">
    <source>
        <dbReference type="ARBA" id="ARBA00023242"/>
    </source>
</evidence>
<accession>A0ABD0JL65</accession>
<keyword evidence="7" id="KW-0238">DNA-binding</keyword>
<feature type="domain" description="C2H2-type" evidence="12">
    <location>
        <begin position="82"/>
        <end position="109"/>
    </location>
</feature>
<keyword evidence="5" id="KW-0862">Zinc</keyword>
<dbReference type="InterPro" id="IPR036236">
    <property type="entry name" value="Znf_C2H2_sf"/>
</dbReference>
<dbReference type="FunFam" id="3.30.160.60:FF:000100">
    <property type="entry name" value="Zinc finger 45-like"/>
    <property type="match status" value="1"/>
</dbReference>
<dbReference type="InterPro" id="IPR050331">
    <property type="entry name" value="Zinc_finger"/>
</dbReference>
<evidence type="ECO:0000256" key="4">
    <source>
        <dbReference type="ARBA" id="ARBA00022771"/>
    </source>
</evidence>
<feature type="domain" description="C2H2-type" evidence="12">
    <location>
        <begin position="473"/>
        <end position="500"/>
    </location>
</feature>
<evidence type="ECO:0000259" key="12">
    <source>
        <dbReference type="PROSITE" id="PS50157"/>
    </source>
</evidence>
<feature type="domain" description="C2H2-type" evidence="12">
    <location>
        <begin position="530"/>
        <end position="557"/>
    </location>
</feature>
<reference evidence="13 14" key="1">
    <citation type="journal article" date="2023" name="Sci. Data">
        <title>Genome assembly of the Korean intertidal mud-creeper Batillaria attramentaria.</title>
        <authorList>
            <person name="Patra A.K."/>
            <person name="Ho P.T."/>
            <person name="Jun S."/>
            <person name="Lee S.J."/>
            <person name="Kim Y."/>
            <person name="Won Y.J."/>
        </authorList>
    </citation>
    <scope>NUCLEOTIDE SEQUENCE [LARGE SCALE GENOMIC DNA]</scope>
    <source>
        <strain evidence="13">Wonlab-2016</strain>
    </source>
</reference>
<evidence type="ECO:0000256" key="11">
    <source>
        <dbReference type="SAM" id="MobiDB-lite"/>
    </source>
</evidence>
<feature type="domain" description="C2H2-type" evidence="12">
    <location>
        <begin position="445"/>
        <end position="472"/>
    </location>
</feature>
<dbReference type="GO" id="GO:0005634">
    <property type="term" value="C:nucleus"/>
    <property type="evidence" value="ECO:0007669"/>
    <property type="project" value="UniProtKB-SubCell"/>
</dbReference>
<proteinExistence type="predicted"/>
<keyword evidence="14" id="KW-1185">Reference proteome</keyword>
<feature type="domain" description="C2H2-type" evidence="12">
    <location>
        <begin position="663"/>
        <end position="690"/>
    </location>
</feature>
<gene>
    <name evidence="13" type="ORF">BaRGS_00033071</name>
</gene>
<keyword evidence="9" id="KW-0539">Nucleus</keyword>
<dbReference type="Gene3D" id="3.30.160.60">
    <property type="entry name" value="Classic Zinc Finger"/>
    <property type="match status" value="8"/>
</dbReference>
<feature type="compositionally biased region" description="Polar residues" evidence="11">
    <location>
        <begin position="839"/>
        <end position="849"/>
    </location>
</feature>
<dbReference type="SMART" id="SM00355">
    <property type="entry name" value="ZnF_C2H2"/>
    <property type="match status" value="10"/>
</dbReference>
<evidence type="ECO:0000256" key="3">
    <source>
        <dbReference type="ARBA" id="ARBA00022737"/>
    </source>
</evidence>
<evidence type="ECO:0000313" key="14">
    <source>
        <dbReference type="Proteomes" id="UP001519460"/>
    </source>
</evidence>
<dbReference type="GO" id="GO:0003677">
    <property type="term" value="F:DNA binding"/>
    <property type="evidence" value="ECO:0007669"/>
    <property type="project" value="UniProtKB-KW"/>
</dbReference>
<dbReference type="PANTHER" id="PTHR16515:SF49">
    <property type="entry name" value="GASTRULA ZINC FINGER PROTEIN XLCGF49.1-LIKE-RELATED"/>
    <property type="match status" value="1"/>
</dbReference>
<feature type="domain" description="C2H2-type" evidence="12">
    <location>
        <begin position="417"/>
        <end position="444"/>
    </location>
</feature>
<dbReference type="SUPFAM" id="SSF57667">
    <property type="entry name" value="beta-beta-alpha zinc fingers"/>
    <property type="match status" value="7"/>
</dbReference>
<dbReference type="PROSITE" id="PS50157">
    <property type="entry name" value="ZINC_FINGER_C2H2_2"/>
    <property type="match status" value="10"/>
</dbReference>
<name>A0ABD0JL65_9CAEN</name>
<dbReference type="AlphaFoldDB" id="A0ABD0JL65"/>
<evidence type="ECO:0000256" key="5">
    <source>
        <dbReference type="ARBA" id="ARBA00022833"/>
    </source>
</evidence>
<feature type="domain" description="C2H2-type" evidence="12">
    <location>
        <begin position="607"/>
        <end position="634"/>
    </location>
</feature>
<feature type="region of interest" description="Disordered" evidence="11">
    <location>
        <begin position="817"/>
        <end position="866"/>
    </location>
</feature>
<evidence type="ECO:0000256" key="1">
    <source>
        <dbReference type="ARBA" id="ARBA00004123"/>
    </source>
</evidence>
<evidence type="ECO:0000256" key="10">
    <source>
        <dbReference type="PROSITE-ProRule" id="PRU00042"/>
    </source>
</evidence>
<dbReference type="EMBL" id="JACVVK020000397">
    <property type="protein sequence ID" value="KAK7475700.1"/>
    <property type="molecule type" value="Genomic_DNA"/>
</dbReference>
<dbReference type="Proteomes" id="UP001519460">
    <property type="component" value="Unassembled WGS sequence"/>
</dbReference>
<keyword evidence="8" id="KW-0804">Transcription</keyword>
<dbReference type="PANTHER" id="PTHR16515">
    <property type="entry name" value="PR DOMAIN ZINC FINGER PROTEIN"/>
    <property type="match status" value="1"/>
</dbReference>
<feature type="domain" description="C2H2-type" evidence="12">
    <location>
        <begin position="693"/>
        <end position="720"/>
    </location>
</feature>
<feature type="domain" description="C2H2-type" evidence="12">
    <location>
        <begin position="635"/>
        <end position="662"/>
    </location>
</feature>
<dbReference type="InterPro" id="IPR013087">
    <property type="entry name" value="Znf_C2H2_type"/>
</dbReference>
<comment type="caution">
    <text evidence="13">The sequence shown here is derived from an EMBL/GenBank/DDBJ whole genome shotgun (WGS) entry which is preliminary data.</text>
</comment>
<evidence type="ECO:0000256" key="2">
    <source>
        <dbReference type="ARBA" id="ARBA00022723"/>
    </source>
</evidence>
<feature type="domain" description="C2H2-type" evidence="12">
    <location>
        <begin position="501"/>
        <end position="528"/>
    </location>
</feature>
<dbReference type="FunFam" id="3.30.160.60:FF:002343">
    <property type="entry name" value="Zinc finger protein 33A"/>
    <property type="match status" value="1"/>
</dbReference>
<keyword evidence="6" id="KW-0805">Transcription regulation</keyword>
<evidence type="ECO:0000313" key="13">
    <source>
        <dbReference type="EMBL" id="KAK7475700.1"/>
    </source>
</evidence>
<dbReference type="FunFam" id="3.30.160.60:FF:000072">
    <property type="entry name" value="zinc finger protein 143 isoform X1"/>
    <property type="match status" value="1"/>
</dbReference>
<sequence>MVCTDYSVHPLYVTGIMDNELARNTYTTESSLRKDQNLTDHEYADCREMKKEGDVKTENDAAGAYGLTPNRLVVGSGHKKRYQCSICNALFSQSWNCISHMQAHTRVRPDFNCEADKMNERHVRDENGTHEPVPTLHADGRSEGSTPFDFTQKVLKSAANQSSHNGDIVTRTTKTDLQRQSPALSEVSVTSSAAPLTSFDIPMAIAETRKLADQAPIGTDTGMSQAENPVIVTMENSTAEVMSEARDSAQEVINIRPEESATTSVPMDLTALFEELSASIQSQATGKKAPTEFGQVLSAPTGPVTITVSLPSARVSAGEKITIPIEQLLAATSELQQQDQSATSDQVINIHIVRDSEETANLTTFHSNKQHILLQPDADGQICIQAANNLEPALLAENGLSQNASGNDQKPQKEKLWPCDICGVRFSRNWYLTVHRRTHFRQTSFPCDVCGVEFPRVGNLNRHRRVHTGEKPFPCSNCDATFSTKYRLIEHLRRHAGIKLYKCDVCGGGFTDSSGLRRHKRSHKGDNLPFTCEVCGAGFNTSHSLTTHLRSHSGEEGCEGPGIELDAKEPTALKMPVITAEKAKEEGTPNTPCVLVHTDPASGTSSYKCSECPRSFKFAAACRQHIMHHTGSRPFKCRHCGAKFARKADAKRHTVIHTRRKSHECSKCGEQFLSKAKLALHAEDHLDLSEKTHKCDLCPKVFSTPSVLRSHHKMHSRKDSLKHDANLHKDGDSISEKRTVNTKVCDQPQNGVCVRISVDFAASTDKTETRAADELSGEKNGACAVNISPVADPLAFMTEQHHVVEEINAIQAEEALKQTKGKKKRKRASSDWEDETETKISAPTKQTSDPVPRRRPQRQASKKLQQLIAAVMS</sequence>
<keyword evidence="3" id="KW-0677">Repeat</keyword>
<organism evidence="13 14">
    <name type="scientific">Batillaria attramentaria</name>
    <dbReference type="NCBI Taxonomy" id="370345"/>
    <lineage>
        <taxon>Eukaryota</taxon>
        <taxon>Metazoa</taxon>
        <taxon>Spiralia</taxon>
        <taxon>Lophotrochozoa</taxon>
        <taxon>Mollusca</taxon>
        <taxon>Gastropoda</taxon>
        <taxon>Caenogastropoda</taxon>
        <taxon>Sorbeoconcha</taxon>
        <taxon>Cerithioidea</taxon>
        <taxon>Batillariidae</taxon>
        <taxon>Batillaria</taxon>
    </lineage>
</organism>
<dbReference type="FunFam" id="3.30.160.60:FF:000030">
    <property type="entry name" value="Zinc finger protein 628"/>
    <property type="match status" value="1"/>
</dbReference>
<evidence type="ECO:0000256" key="6">
    <source>
        <dbReference type="ARBA" id="ARBA00023015"/>
    </source>
</evidence>
<dbReference type="Pfam" id="PF00096">
    <property type="entry name" value="zf-C2H2"/>
    <property type="match status" value="6"/>
</dbReference>
<dbReference type="FunFam" id="3.30.160.60:FF:000710">
    <property type="entry name" value="Zinc finger protein 768"/>
    <property type="match status" value="1"/>
</dbReference>
<dbReference type="PROSITE" id="PS00028">
    <property type="entry name" value="ZINC_FINGER_C2H2_1"/>
    <property type="match status" value="10"/>
</dbReference>
<keyword evidence="2" id="KW-0479">Metal-binding</keyword>
<evidence type="ECO:0000256" key="8">
    <source>
        <dbReference type="ARBA" id="ARBA00023163"/>
    </source>
</evidence>
<keyword evidence="4 10" id="KW-0863">Zinc-finger</keyword>